<dbReference type="Proteomes" id="UP001151081">
    <property type="component" value="Unassembled WGS sequence"/>
</dbReference>
<accession>A0A9X4ARJ4</accession>
<dbReference type="RefSeq" id="WP_272458515.1">
    <property type="nucleotide sequence ID" value="NZ_JAGTJJ010000005.1"/>
</dbReference>
<reference evidence="2 3" key="1">
    <citation type="submission" date="2021-04" db="EMBL/GenBank/DDBJ databases">
        <title>Genome analysis of Polyangium sp.</title>
        <authorList>
            <person name="Li Y."/>
            <person name="Wang J."/>
        </authorList>
    </citation>
    <scope>NUCLEOTIDE SEQUENCE [LARGE SCALE GENOMIC DNA]</scope>
    <source>
        <strain evidence="2 3">SDU14</strain>
    </source>
</reference>
<name>A0A9X4ARJ4_9BACT</name>
<organism evidence="2 3">
    <name type="scientific">Polyangium jinanense</name>
    <dbReference type="NCBI Taxonomy" id="2829994"/>
    <lineage>
        <taxon>Bacteria</taxon>
        <taxon>Pseudomonadati</taxon>
        <taxon>Myxococcota</taxon>
        <taxon>Polyangia</taxon>
        <taxon>Polyangiales</taxon>
        <taxon>Polyangiaceae</taxon>
        <taxon>Polyangium</taxon>
    </lineage>
</organism>
<evidence type="ECO:0008006" key="4">
    <source>
        <dbReference type="Google" id="ProtNLM"/>
    </source>
</evidence>
<feature type="signal peptide" evidence="1">
    <location>
        <begin position="1"/>
        <end position="42"/>
    </location>
</feature>
<keyword evidence="1" id="KW-0732">Signal</keyword>
<feature type="chain" id="PRO_5040975286" description="Outer membrane protein beta-barrel domain-containing protein" evidence="1">
    <location>
        <begin position="43"/>
        <end position="234"/>
    </location>
</feature>
<dbReference type="EMBL" id="JAGTJJ010000005">
    <property type="protein sequence ID" value="MDC3981501.1"/>
    <property type="molecule type" value="Genomic_DNA"/>
</dbReference>
<gene>
    <name evidence="2" type="ORF">KEG57_13390</name>
</gene>
<protein>
    <recommendedName>
        <fullName evidence="4">Outer membrane protein beta-barrel domain-containing protein</fullName>
    </recommendedName>
</protein>
<sequence length="234" mass="25524">MSREKPRGIDIAFPVRMTIMLRFSTSLASALLVTSMALHASATDPPAPASDAEPRKHSLSVTAGLTPLYFGSGISYDDRGAEYENEVYAYKPLLAGLSVDYMRSFGLVRAGVGLRYMYTQDNGHTFANELGITGLFSLGGTTKSGVDIAATLGFGIGHTWVRRYNSPGWGGTGELLLSVAIPVSETSDFFLRSGLSMAYFTGNAPEVPEGYWPPHEPYLIRAYIPFELGFRRRF</sequence>
<evidence type="ECO:0000313" key="3">
    <source>
        <dbReference type="Proteomes" id="UP001151081"/>
    </source>
</evidence>
<dbReference type="AlphaFoldDB" id="A0A9X4ARJ4"/>
<evidence type="ECO:0000256" key="1">
    <source>
        <dbReference type="SAM" id="SignalP"/>
    </source>
</evidence>
<keyword evidence="3" id="KW-1185">Reference proteome</keyword>
<proteinExistence type="predicted"/>
<comment type="caution">
    <text evidence="2">The sequence shown here is derived from an EMBL/GenBank/DDBJ whole genome shotgun (WGS) entry which is preliminary data.</text>
</comment>
<evidence type="ECO:0000313" key="2">
    <source>
        <dbReference type="EMBL" id="MDC3981501.1"/>
    </source>
</evidence>